<feature type="region of interest" description="Disordered" evidence="1">
    <location>
        <begin position="314"/>
        <end position="339"/>
    </location>
</feature>
<keyword evidence="3" id="KW-1185">Reference proteome</keyword>
<dbReference type="EMBL" id="POUB01000390">
    <property type="protein sequence ID" value="PZF85242.1"/>
    <property type="molecule type" value="Genomic_DNA"/>
</dbReference>
<feature type="compositionally biased region" description="Low complexity" evidence="1">
    <location>
        <begin position="327"/>
        <end position="339"/>
    </location>
</feature>
<feature type="region of interest" description="Disordered" evidence="1">
    <location>
        <begin position="59"/>
        <end position="81"/>
    </location>
</feature>
<accession>A0A2W2BGY0</accession>
<name>A0A2W2BGY0_9ACTN</name>
<protein>
    <submittedName>
        <fullName evidence="2">Uncharacterized protein</fullName>
    </submittedName>
</protein>
<evidence type="ECO:0000313" key="3">
    <source>
        <dbReference type="Proteomes" id="UP000248749"/>
    </source>
</evidence>
<evidence type="ECO:0000313" key="2">
    <source>
        <dbReference type="EMBL" id="PZF85242.1"/>
    </source>
</evidence>
<comment type="caution">
    <text evidence="2">The sequence shown here is derived from an EMBL/GenBank/DDBJ whole genome shotgun (WGS) entry which is preliminary data.</text>
</comment>
<organism evidence="2 3">
    <name type="scientific">Micromonospora deserti</name>
    <dbReference type="NCBI Taxonomy" id="2070366"/>
    <lineage>
        <taxon>Bacteria</taxon>
        <taxon>Bacillati</taxon>
        <taxon>Actinomycetota</taxon>
        <taxon>Actinomycetes</taxon>
        <taxon>Micromonosporales</taxon>
        <taxon>Micromonosporaceae</taxon>
        <taxon>Micromonospora</taxon>
    </lineage>
</organism>
<proteinExistence type="predicted"/>
<dbReference type="AlphaFoldDB" id="A0A2W2BGY0"/>
<evidence type="ECO:0000256" key="1">
    <source>
        <dbReference type="SAM" id="MobiDB-lite"/>
    </source>
</evidence>
<feature type="region of interest" description="Disordered" evidence="1">
    <location>
        <begin position="204"/>
        <end position="226"/>
    </location>
</feature>
<feature type="compositionally biased region" description="Low complexity" evidence="1">
    <location>
        <begin position="59"/>
        <end position="68"/>
    </location>
</feature>
<gene>
    <name evidence="2" type="ORF">C1I99_29760</name>
</gene>
<sequence length="339" mass="36201">MPPADRWRLHDLPDGRGLAALLDLLFGLAADRAEPAAAADARWVGRDTVGAEPVDIIEAAPPGTAAPPGSSPPDASPSPLAAERPRYWVDRDARLHRLEIRLPHVGPVTVQLNRTNRPTLRPVDALGGRPGLPRALTAAEHDRLGRLPERLRARGGATVTLTAPLDATTNLRGAGWLSWAGRRAYLAVADLRAPDHRTLLRQDSAGAARAQVPAGTVPGTVEEPGRPPLPPPVVHWQAGPPGDDLGRLIDAALRAGGTASQRATAKRLRGDSLAGRTVDVIKLRTSRGPLRYWIDRSGLLRRLELRTRPGAWAQLDLEPGPVPRLPAAPARPSRSAADR</sequence>
<dbReference type="Proteomes" id="UP000248749">
    <property type="component" value="Unassembled WGS sequence"/>
</dbReference>
<reference evidence="2 3" key="1">
    <citation type="submission" date="2018-01" db="EMBL/GenBank/DDBJ databases">
        <title>Draft genome sequence of Salinispora sp. 13K206.</title>
        <authorList>
            <person name="Sahin N."/>
            <person name="Saygin H."/>
            <person name="Ay H."/>
        </authorList>
    </citation>
    <scope>NUCLEOTIDE SEQUENCE [LARGE SCALE GENOMIC DNA]</scope>
    <source>
        <strain evidence="2 3">13K206</strain>
    </source>
</reference>